<gene>
    <name evidence="2" type="ORF">B5P24_09290</name>
</gene>
<protein>
    <recommendedName>
        <fullName evidence="4">Secreted protein</fullName>
    </recommendedName>
</protein>
<keyword evidence="1" id="KW-0732">Signal</keyword>
<dbReference type="AlphaFoldDB" id="A0A225CBP7"/>
<dbReference type="Proteomes" id="UP000215316">
    <property type="component" value="Unassembled WGS sequence"/>
</dbReference>
<dbReference type="OrthoDB" id="9875407at2"/>
<accession>A0A225CBP7</accession>
<organism evidence="2 3">
    <name type="scientific">Clavibacter tessellarius</name>
    <dbReference type="NCBI Taxonomy" id="31965"/>
    <lineage>
        <taxon>Bacteria</taxon>
        <taxon>Bacillati</taxon>
        <taxon>Actinomycetota</taxon>
        <taxon>Actinomycetes</taxon>
        <taxon>Micrococcales</taxon>
        <taxon>Microbacteriaceae</taxon>
        <taxon>Clavibacter</taxon>
    </lineage>
</organism>
<dbReference type="PROSITE" id="PS51318">
    <property type="entry name" value="TAT"/>
    <property type="match status" value="1"/>
</dbReference>
<feature type="chain" id="PRO_5013053287" description="Secreted protein" evidence="1">
    <location>
        <begin position="40"/>
        <end position="153"/>
    </location>
</feature>
<evidence type="ECO:0000256" key="1">
    <source>
        <dbReference type="SAM" id="SignalP"/>
    </source>
</evidence>
<dbReference type="EMBL" id="MZMQ01000001">
    <property type="protein sequence ID" value="OQJ63170.1"/>
    <property type="molecule type" value="Genomic_DNA"/>
</dbReference>
<keyword evidence="3" id="KW-1185">Reference proteome</keyword>
<dbReference type="InterPro" id="IPR006311">
    <property type="entry name" value="TAT_signal"/>
</dbReference>
<comment type="caution">
    <text evidence="2">The sequence shown here is derived from an EMBL/GenBank/DDBJ whole genome shotgun (WGS) entry which is preliminary data.</text>
</comment>
<name>A0A225CBP7_9MICO</name>
<reference evidence="2" key="1">
    <citation type="submission" date="2017-08" db="EMBL/GenBank/DDBJ databases">
        <title>Genomes of multiple Clavibacter strains from different subspecies.</title>
        <authorList>
            <person name="Yuan X.-K."/>
            <person name="Li X.-S."/>
            <person name="Nie J."/>
            <person name="De Boer S.H."/>
        </authorList>
    </citation>
    <scope>NUCLEOTIDE SEQUENCE [LARGE SCALE GENOMIC DNA]</scope>
    <source>
        <strain evidence="2">ATCC 33566</strain>
    </source>
</reference>
<sequence length="153" mass="16572">MTLESPSTTSPRRFRMAGALAASLAIALAAGIGAAPASAQTLEQSAATVPYVRVQLQTHWTPRGANVRSIRIHGLPGFPDSTFNQCYSMGAYVPGIDAWPYIKVDVPQGPYKITSYTGPWCGEAFKTKRGVGLMYTDYRNWMVSSDDQPTPRG</sequence>
<evidence type="ECO:0008006" key="4">
    <source>
        <dbReference type="Google" id="ProtNLM"/>
    </source>
</evidence>
<evidence type="ECO:0000313" key="2">
    <source>
        <dbReference type="EMBL" id="OQJ63170.1"/>
    </source>
</evidence>
<feature type="signal peptide" evidence="1">
    <location>
        <begin position="1"/>
        <end position="39"/>
    </location>
</feature>
<dbReference type="RefSeq" id="WP_094128543.1">
    <property type="nucleotide sequence ID" value="NZ_CP040788.1"/>
</dbReference>
<evidence type="ECO:0000313" key="3">
    <source>
        <dbReference type="Proteomes" id="UP000215316"/>
    </source>
</evidence>
<proteinExistence type="predicted"/>